<dbReference type="PANTHER" id="PTHR30543:SF21">
    <property type="entry name" value="NAD(P)H-DEPENDENT FMN REDUCTASE LOT6"/>
    <property type="match status" value="1"/>
</dbReference>
<dbReference type="InterPro" id="IPR005025">
    <property type="entry name" value="FMN_Rdtase-like_dom"/>
</dbReference>
<dbReference type="SUPFAM" id="SSF52218">
    <property type="entry name" value="Flavoproteins"/>
    <property type="match status" value="1"/>
</dbReference>
<accession>F6EEW9</accession>
<keyword evidence="3" id="KW-1185">Reference proteome</keyword>
<dbReference type="eggNOG" id="COG0431">
    <property type="taxonomic scope" value="Bacteria"/>
</dbReference>
<evidence type="ECO:0000313" key="2">
    <source>
        <dbReference type="EMBL" id="AEF42106.1"/>
    </source>
</evidence>
<dbReference type="GO" id="GO:0010181">
    <property type="term" value="F:FMN binding"/>
    <property type="evidence" value="ECO:0007669"/>
    <property type="project" value="TreeGrafter"/>
</dbReference>
<dbReference type="GO" id="GO:0005829">
    <property type="term" value="C:cytosol"/>
    <property type="evidence" value="ECO:0007669"/>
    <property type="project" value="TreeGrafter"/>
</dbReference>
<sequence>MKPDRGPVVRGIERRPLRKQSDILEGIMATKNGTSNGVKVAVLVGSLRAGSLNRELAEIAVTNAPDGIDVSIVDGLGTVPFYSEDVDSRTGVPVPAEELRAAVEAADALLLVTPEYNGTLPAVLKNAIDWLSRPFGEGAIKDKPVAVVGIAAGQYGGTWAHDDARRSVGVAGGRVVEEVSVSIGGAYQRFAENRPADDAEAVTQVREAVVSLAGSVALVA</sequence>
<dbReference type="STRING" id="443218.AS9A_3668"/>
<evidence type="ECO:0000313" key="3">
    <source>
        <dbReference type="Proteomes" id="UP000009235"/>
    </source>
</evidence>
<organism evidence="2 3">
    <name type="scientific">Hoyosella subflava (strain DSM 45089 / JCM 17490 / NBRC 109087 / DQS3-9A1)</name>
    <name type="common">Amycolicicoccus subflavus</name>
    <dbReference type="NCBI Taxonomy" id="443218"/>
    <lineage>
        <taxon>Bacteria</taxon>
        <taxon>Bacillati</taxon>
        <taxon>Actinomycetota</taxon>
        <taxon>Actinomycetes</taxon>
        <taxon>Mycobacteriales</taxon>
        <taxon>Hoyosellaceae</taxon>
        <taxon>Hoyosella</taxon>
    </lineage>
</organism>
<gene>
    <name evidence="2" type="ordered locus">AS9A_3668</name>
</gene>
<dbReference type="AlphaFoldDB" id="F6EEW9"/>
<dbReference type="Gene3D" id="3.40.50.360">
    <property type="match status" value="1"/>
</dbReference>
<dbReference type="InterPro" id="IPR029039">
    <property type="entry name" value="Flavoprotein-like_sf"/>
</dbReference>
<name>F6EEW9_HOYSD</name>
<dbReference type="Pfam" id="PF03358">
    <property type="entry name" value="FMN_red"/>
    <property type="match status" value="1"/>
</dbReference>
<evidence type="ECO:0000259" key="1">
    <source>
        <dbReference type="Pfam" id="PF03358"/>
    </source>
</evidence>
<dbReference type="EMBL" id="CP002786">
    <property type="protein sequence ID" value="AEF42106.1"/>
    <property type="molecule type" value="Genomic_DNA"/>
</dbReference>
<dbReference type="GO" id="GO:0016491">
    <property type="term" value="F:oxidoreductase activity"/>
    <property type="evidence" value="ECO:0007669"/>
    <property type="project" value="InterPro"/>
</dbReference>
<reference evidence="2 3" key="1">
    <citation type="journal article" date="2011" name="J. Bacteriol.">
        <title>Complete genome sequence of Amycolicicoccus subflavus DQS3-9A1T, an actinomycete isolated from crude oil-polluted soil.</title>
        <authorList>
            <person name="Cai M."/>
            <person name="Chen W.M."/>
            <person name="Nie Y."/>
            <person name="Chi C.Q."/>
            <person name="Wang Y.N."/>
            <person name="Tang Y.Q."/>
            <person name="Li G.Y."/>
            <person name="Wu X.L."/>
        </authorList>
    </citation>
    <scope>NUCLEOTIDE SEQUENCE [LARGE SCALE GENOMIC DNA]</scope>
    <source>
        <strain evidence="3">DSM 45089 / DQS3-9A1</strain>
    </source>
</reference>
<dbReference type="KEGG" id="asd:AS9A_3668"/>
<dbReference type="Proteomes" id="UP000009235">
    <property type="component" value="Chromosome"/>
</dbReference>
<feature type="domain" description="NADPH-dependent FMN reductase-like" evidence="1">
    <location>
        <begin position="38"/>
        <end position="187"/>
    </location>
</feature>
<protein>
    <submittedName>
        <fullName evidence="2">Secreted protein</fullName>
    </submittedName>
</protein>
<dbReference type="InterPro" id="IPR050712">
    <property type="entry name" value="NAD(P)H-dep_reductase"/>
</dbReference>
<proteinExistence type="predicted"/>
<dbReference type="HOGENOM" id="CLU_055322_4_3_11"/>
<dbReference type="PANTHER" id="PTHR30543">
    <property type="entry name" value="CHROMATE REDUCTASE"/>
    <property type="match status" value="1"/>
</dbReference>